<feature type="transmembrane region" description="Helical" evidence="1">
    <location>
        <begin position="36"/>
        <end position="60"/>
    </location>
</feature>
<dbReference type="HOGENOM" id="CLU_1041264_0_0_9"/>
<reference evidence="2 3" key="1">
    <citation type="submission" date="2009-01" db="EMBL/GenBank/DDBJ databases">
        <authorList>
            <person name="Qin X."/>
            <person name="Bachman B."/>
            <person name="Battles P."/>
            <person name="Bell A."/>
            <person name="Bess C."/>
            <person name="Bickham C."/>
            <person name="Chaboub L."/>
            <person name="Chen D."/>
            <person name="Coyle M."/>
            <person name="Deiros D.R."/>
            <person name="Dinh H."/>
            <person name="Forbes L."/>
            <person name="Fowler G."/>
            <person name="Francisco L."/>
            <person name="Fu Q."/>
            <person name="Gubbala S."/>
            <person name="Hale W."/>
            <person name="Han Y."/>
            <person name="Hemphill L."/>
            <person name="Highlander S.K."/>
            <person name="Hirani K."/>
            <person name="Hogues M."/>
            <person name="Jackson L."/>
            <person name="Jakkamsetti A."/>
            <person name="Javaid M."/>
            <person name="Jiang H."/>
            <person name="Korchina V."/>
            <person name="Kovar C."/>
            <person name="Lara F."/>
            <person name="Lee S."/>
            <person name="Mata R."/>
            <person name="Mathew T."/>
            <person name="Moen C."/>
            <person name="Morales K."/>
            <person name="Munidasa M."/>
            <person name="Nazareth L."/>
            <person name="Ngo R."/>
            <person name="Nguyen L."/>
            <person name="Okwuonu G."/>
            <person name="Ongeri F."/>
            <person name="Patil S."/>
            <person name="Petrosino J."/>
            <person name="Pham C."/>
            <person name="Pham P."/>
            <person name="Pu L.-L."/>
            <person name="Puazo M."/>
            <person name="Raj R."/>
            <person name="Reid J."/>
            <person name="Rouhana J."/>
            <person name="Saada N."/>
            <person name="Shang Y."/>
            <person name="Simmons D."/>
            <person name="Thornton R."/>
            <person name="Warren J."/>
            <person name="Weissenberger G."/>
            <person name="Zhang J."/>
            <person name="Zhang L."/>
            <person name="Zhou C."/>
            <person name="Zhu D."/>
            <person name="Muzny D."/>
            <person name="Worley K."/>
            <person name="Gibbs R."/>
        </authorList>
    </citation>
    <scope>NUCLEOTIDE SEQUENCE [LARGE SCALE GENOMIC DNA]</scope>
    <source>
        <strain evidence="3">ATCC 8290 / DSM 20176 / CCUG 30140 / JCM 1155 / KCTC 3500 / NBRC 15886 / NCIMB 8040 / NRRL B-1843 / 9</strain>
    </source>
</reference>
<dbReference type="EMBL" id="ACGP01000178">
    <property type="protein sequence ID" value="EEI23787.1"/>
    <property type="molecule type" value="Genomic_DNA"/>
</dbReference>
<evidence type="ECO:0000256" key="1">
    <source>
        <dbReference type="SAM" id="Phobius"/>
    </source>
</evidence>
<dbReference type="PATRIC" id="fig|1423757.3.peg.916"/>
<gene>
    <name evidence="2" type="ORF">HMPREF0519_1953</name>
</gene>
<accession>C0XL42</accession>
<organism evidence="2 3">
    <name type="scientific">Lentilactobacillus hilgardii (strain ATCC 8290 / DSM 20176 / CCUG 30140 / JCM 1155 / KCTC 3500 / NBRC 15886 / NCIMB 8040 / NRRL B-1843 / 9)</name>
    <dbReference type="NCBI Taxonomy" id="1423757"/>
    <lineage>
        <taxon>Bacteria</taxon>
        <taxon>Bacillati</taxon>
        <taxon>Bacillota</taxon>
        <taxon>Bacilli</taxon>
        <taxon>Lactobacillales</taxon>
        <taxon>Lactobacillaceae</taxon>
        <taxon>Lentilactobacillus</taxon>
    </lineage>
</organism>
<feature type="transmembrane region" description="Helical" evidence="1">
    <location>
        <begin position="169"/>
        <end position="186"/>
    </location>
</feature>
<sequence>MILSLFLNRFWKLFCSSECVIIKGEGDFTLRLWHRWLLLGLRVGFIALWYMMFALAAVGLNEVHISSDSDNWGVILILWILLFQWFLIVIALSAAFLKKKKSLFILTGLMVILSVTFFGDIFHPELGNVALSQSVNNLLTLIFPCVLVVTAWYFPVLLGCHLGDQHHRLTVWIILPSMLSVISLLTPSGATRLFLLGDGHMIGAAKSKLVVNTYKLKERSHPYAVYSTRTPRIKTYDNEMVWDLQIKVSRYGWLYIPMDNDSWTEDA</sequence>
<dbReference type="AlphaFoldDB" id="C0XL42"/>
<evidence type="ECO:0000313" key="2">
    <source>
        <dbReference type="EMBL" id="EEI23787.1"/>
    </source>
</evidence>
<feature type="transmembrane region" description="Helical" evidence="1">
    <location>
        <begin position="103"/>
        <end position="121"/>
    </location>
</feature>
<proteinExistence type="predicted"/>
<feature type="transmembrane region" description="Helical" evidence="1">
    <location>
        <begin position="141"/>
        <end position="162"/>
    </location>
</feature>
<comment type="caution">
    <text evidence="2">The sequence shown here is derived from an EMBL/GenBank/DDBJ whole genome shotgun (WGS) entry which is preliminary data.</text>
</comment>
<name>C0XL42_LENH9</name>
<evidence type="ECO:0000313" key="3">
    <source>
        <dbReference type="Proteomes" id="UP000003752"/>
    </source>
</evidence>
<feature type="transmembrane region" description="Helical" evidence="1">
    <location>
        <begin position="72"/>
        <end position="96"/>
    </location>
</feature>
<keyword evidence="1" id="KW-1133">Transmembrane helix</keyword>
<dbReference type="Proteomes" id="UP000003752">
    <property type="component" value="Unassembled WGS sequence"/>
</dbReference>
<keyword evidence="1" id="KW-0812">Transmembrane</keyword>
<keyword evidence="3" id="KW-1185">Reference proteome</keyword>
<protein>
    <submittedName>
        <fullName evidence="2">Uncharacterized protein</fullName>
    </submittedName>
</protein>
<keyword evidence="1" id="KW-0472">Membrane</keyword>